<dbReference type="GO" id="GO:0005829">
    <property type="term" value="C:cytosol"/>
    <property type="evidence" value="ECO:0007669"/>
    <property type="project" value="TreeGrafter"/>
</dbReference>
<dbReference type="SUPFAM" id="SSF52540">
    <property type="entry name" value="P-loop containing nucleoside triphosphate hydrolases"/>
    <property type="match status" value="1"/>
</dbReference>
<keyword evidence="1" id="KW-0472">Membrane</keyword>
<evidence type="ECO:0000259" key="2">
    <source>
        <dbReference type="Pfam" id="PF01926"/>
    </source>
</evidence>
<comment type="caution">
    <text evidence="3">The sequence shown here is derived from an EMBL/GenBank/DDBJ whole genome shotgun (WGS) entry which is preliminary data.</text>
</comment>
<feature type="transmembrane region" description="Helical" evidence="1">
    <location>
        <begin position="457"/>
        <end position="479"/>
    </location>
</feature>
<keyword evidence="4" id="KW-1185">Reference proteome</keyword>
<dbReference type="InterPro" id="IPR006073">
    <property type="entry name" value="GTP-bd"/>
</dbReference>
<dbReference type="GO" id="GO:0000028">
    <property type="term" value="P:ribosomal small subunit assembly"/>
    <property type="evidence" value="ECO:0007669"/>
    <property type="project" value="TreeGrafter"/>
</dbReference>
<dbReference type="PANTHER" id="PTHR42698:SF1">
    <property type="entry name" value="GTPASE ERA, MITOCHONDRIAL"/>
    <property type="match status" value="1"/>
</dbReference>
<organism evidence="3 4">
    <name type="scientific">Winkia neuii BV029A5</name>
    <dbReference type="NCBI Taxonomy" id="888439"/>
    <lineage>
        <taxon>Bacteria</taxon>
        <taxon>Bacillati</taxon>
        <taxon>Actinomycetota</taxon>
        <taxon>Actinomycetes</taxon>
        <taxon>Actinomycetales</taxon>
        <taxon>Actinomycetaceae</taxon>
        <taxon>Winkia</taxon>
    </lineage>
</organism>
<dbReference type="InterPro" id="IPR005662">
    <property type="entry name" value="GTPase_Era-like"/>
</dbReference>
<dbReference type="GO" id="GO:0005525">
    <property type="term" value="F:GTP binding"/>
    <property type="evidence" value="ECO:0007669"/>
    <property type="project" value="InterPro"/>
</dbReference>
<dbReference type="Proteomes" id="UP000006075">
    <property type="component" value="Unassembled WGS sequence"/>
</dbReference>
<accession>K0YW46</accession>
<reference evidence="3 4" key="1">
    <citation type="submission" date="2012-07" db="EMBL/GenBank/DDBJ databases">
        <title>The Genome Sequence of Actinomyces neuii subsp. anitratus BVS029A5.</title>
        <authorList>
            <consortium name="The Broad Institute Genome Sequencing Platform"/>
            <person name="Earl A."/>
            <person name="Ward D."/>
            <person name="Feldgarden M."/>
            <person name="Gevers D."/>
            <person name="Saerens B."/>
            <person name="Vaneechoutte M."/>
            <person name="Walker B."/>
            <person name="Young S.K."/>
            <person name="Zeng Q."/>
            <person name="Gargeya S."/>
            <person name="Fitzgerald M."/>
            <person name="Haas B."/>
            <person name="Abouelleil A."/>
            <person name="Alvarado L."/>
            <person name="Arachchi H.M."/>
            <person name="Berlin A."/>
            <person name="Chapman S.B."/>
            <person name="Goldberg J."/>
            <person name="Griggs A."/>
            <person name="Gujja S."/>
            <person name="Hansen M."/>
            <person name="Howarth C."/>
            <person name="Imamovic A."/>
            <person name="Larimer J."/>
            <person name="McCowen C."/>
            <person name="Montmayeur A."/>
            <person name="Murphy C."/>
            <person name="Neiman D."/>
            <person name="Pearson M."/>
            <person name="Priest M."/>
            <person name="Roberts A."/>
            <person name="Saif S."/>
            <person name="Shea T."/>
            <person name="Sisk P."/>
            <person name="Sykes S."/>
            <person name="Wortman J."/>
            <person name="Nusbaum C."/>
            <person name="Birren B."/>
        </authorList>
    </citation>
    <scope>NUCLEOTIDE SEQUENCE [LARGE SCALE GENOMIC DNA]</scope>
    <source>
        <strain evidence="3 4">BVS029A5</strain>
    </source>
</reference>
<dbReference type="Gene3D" id="3.40.50.300">
    <property type="entry name" value="P-loop containing nucleotide triphosphate hydrolases"/>
    <property type="match status" value="1"/>
</dbReference>
<dbReference type="PANTHER" id="PTHR42698">
    <property type="entry name" value="GTPASE ERA"/>
    <property type="match status" value="1"/>
</dbReference>
<keyword evidence="1" id="KW-0812">Transmembrane</keyword>
<evidence type="ECO:0000313" key="4">
    <source>
        <dbReference type="Proteomes" id="UP000006075"/>
    </source>
</evidence>
<feature type="domain" description="G" evidence="2">
    <location>
        <begin position="52"/>
        <end position="160"/>
    </location>
</feature>
<dbReference type="GO" id="GO:0019843">
    <property type="term" value="F:rRNA binding"/>
    <property type="evidence" value="ECO:0007669"/>
    <property type="project" value="TreeGrafter"/>
</dbReference>
<dbReference type="AlphaFoldDB" id="K0YW46"/>
<dbReference type="PATRIC" id="fig|888439.3.peg.322"/>
<protein>
    <recommendedName>
        <fullName evidence="2">G domain-containing protein</fullName>
    </recommendedName>
</protein>
<evidence type="ECO:0000313" key="3">
    <source>
        <dbReference type="EMBL" id="EJZ88057.1"/>
    </source>
</evidence>
<gene>
    <name evidence="3" type="ORF">HMPREF9240_00316</name>
</gene>
<evidence type="ECO:0000256" key="1">
    <source>
        <dbReference type="SAM" id="Phobius"/>
    </source>
</evidence>
<dbReference type="HOGENOM" id="CLU_016609_2_1_11"/>
<dbReference type="GO" id="GO:0043024">
    <property type="term" value="F:ribosomal small subunit binding"/>
    <property type="evidence" value="ECO:0007669"/>
    <property type="project" value="TreeGrafter"/>
</dbReference>
<keyword evidence="1" id="KW-1133">Transmembrane helix</keyword>
<name>K0YW46_9ACTO</name>
<dbReference type="eggNOG" id="COG0699">
    <property type="taxonomic scope" value="Bacteria"/>
</dbReference>
<proteinExistence type="predicted"/>
<dbReference type="Pfam" id="PF01926">
    <property type="entry name" value="MMR_HSR1"/>
    <property type="match status" value="1"/>
</dbReference>
<dbReference type="InterPro" id="IPR027417">
    <property type="entry name" value="P-loop_NTPase"/>
</dbReference>
<dbReference type="EMBL" id="AGWP01000002">
    <property type="protein sequence ID" value="EJZ88057.1"/>
    <property type="molecule type" value="Genomic_DNA"/>
</dbReference>
<sequence>MEIVSLIDKIELFDEVFAATKEMLPAEISRRYQAVRQNAAGRMDAGMETTVVAFLGATGSGKSSLFNAVAGSEIASASARRPTTTSPLAAVAEGADADRVLDWLGVAERAVVRDPNFPPNTVLLDLPDVDSYAIEHRQITAEFAKKVDVLVWVVDPQKYADASLHQGFVRSFAAHAGITRTVMTHIDQVPVAEQARLLAHCKQVFASDGVDTTVLGVSALSGEGIDRLRQTVSSMAEEKQAAWQRLEADLDSIRAELAKEVGTGKVGAPVADRDLTGVSDAAFRSSGAQTVAQAVGKSYKHRAGLWTGWPVISWVRRLRPDPLRRLRINAGNKVIGHTSLPAAPAITSSDLARSVRQVGANKTRSLPAAYRSDMSATVAEILPTLADPLDSALGKAQLDERRVPLWWRMVAFLQLIFAGVAVAGLGWLAVNFVLHFLAIEVSPPTWQGLPIPLELLVGGLLAGALTALVSSLFVMNGAARATRRAERKLRKAIGTQLRIALAEPINERLSAYQGLQKLLSA</sequence>
<feature type="transmembrane region" description="Helical" evidence="1">
    <location>
        <begin position="411"/>
        <end position="437"/>
    </location>
</feature>